<dbReference type="HOGENOM" id="CLU_3102078_0_0_10"/>
<proteinExistence type="predicted"/>
<dbReference type="EMBL" id="AAOG01000001">
    <property type="protein sequence ID" value="EAR14004.1"/>
    <property type="molecule type" value="Genomic_DNA"/>
</dbReference>
<reference evidence="1 2" key="1">
    <citation type="submission" date="2006-02" db="EMBL/GenBank/DDBJ databases">
        <authorList>
            <person name="Murray A."/>
            <person name="Staley J."/>
            <person name="Ferriera S."/>
            <person name="Johnson J."/>
            <person name="Kravitz S."/>
            <person name="Halpern A."/>
            <person name="Remington K."/>
            <person name="Beeson K."/>
            <person name="Tran B."/>
            <person name="Rogers Y.-H."/>
            <person name="Friedman R."/>
            <person name="Venter J.C."/>
        </authorList>
    </citation>
    <scope>NUCLEOTIDE SEQUENCE [LARGE SCALE GENOMIC DNA]</scope>
    <source>
        <strain evidence="1 2">23-P</strain>
    </source>
</reference>
<accession>A4BYG3</accession>
<dbReference type="Proteomes" id="UP000003053">
    <property type="component" value="Unassembled WGS sequence"/>
</dbReference>
<evidence type="ECO:0000313" key="1">
    <source>
        <dbReference type="EMBL" id="EAR14004.1"/>
    </source>
</evidence>
<sequence>MEPILTAGIIEEITQNVLVLEYKKRDFHAGLDKGVGTVYQLLNGAYKSVRK</sequence>
<evidence type="ECO:0000313" key="2">
    <source>
        <dbReference type="Proteomes" id="UP000003053"/>
    </source>
</evidence>
<comment type="caution">
    <text evidence="1">The sequence shown here is derived from an EMBL/GenBank/DDBJ whole genome shotgun (WGS) entry which is preliminary data.</text>
</comment>
<dbReference type="STRING" id="313594.PI23P_05882"/>
<keyword evidence="2" id="KW-1185">Reference proteome</keyword>
<gene>
    <name evidence="1" type="ORF">PI23P_05882</name>
</gene>
<protein>
    <submittedName>
        <fullName evidence="1">Uncharacterized protein</fullName>
    </submittedName>
</protein>
<name>A4BYG3_9FLAO</name>
<organism evidence="1 2">
    <name type="scientific">Polaribacter irgensii 23-P</name>
    <dbReference type="NCBI Taxonomy" id="313594"/>
    <lineage>
        <taxon>Bacteria</taxon>
        <taxon>Pseudomonadati</taxon>
        <taxon>Bacteroidota</taxon>
        <taxon>Flavobacteriia</taxon>
        <taxon>Flavobacteriales</taxon>
        <taxon>Flavobacteriaceae</taxon>
    </lineage>
</organism>
<dbReference type="AlphaFoldDB" id="A4BYG3"/>